<name>A0A2I1FZ59_9GLOM</name>
<dbReference type="CDD" id="cd09917">
    <property type="entry name" value="F-box_SF"/>
    <property type="match status" value="1"/>
</dbReference>
<keyword evidence="3" id="KW-1185">Reference proteome</keyword>
<organism evidence="2 3">
    <name type="scientific">Rhizophagus irregularis</name>
    <dbReference type="NCBI Taxonomy" id="588596"/>
    <lineage>
        <taxon>Eukaryota</taxon>
        <taxon>Fungi</taxon>
        <taxon>Fungi incertae sedis</taxon>
        <taxon>Mucoromycota</taxon>
        <taxon>Glomeromycotina</taxon>
        <taxon>Glomeromycetes</taxon>
        <taxon>Glomerales</taxon>
        <taxon>Glomeraceae</taxon>
        <taxon>Rhizophagus</taxon>
    </lineage>
</organism>
<dbReference type="InterPro" id="IPR036047">
    <property type="entry name" value="F-box-like_dom_sf"/>
</dbReference>
<evidence type="ECO:0000313" key="3">
    <source>
        <dbReference type="Proteomes" id="UP000234323"/>
    </source>
</evidence>
<dbReference type="Pfam" id="PF12937">
    <property type="entry name" value="F-box-like"/>
    <property type="match status" value="1"/>
</dbReference>
<protein>
    <recommendedName>
        <fullName evidence="1">F-box domain-containing protein</fullName>
    </recommendedName>
</protein>
<gene>
    <name evidence="2" type="ORF">RhiirA4_452882</name>
</gene>
<dbReference type="VEuPathDB" id="FungiDB:RhiirA1_456473"/>
<dbReference type="Proteomes" id="UP000234323">
    <property type="component" value="Unassembled WGS sequence"/>
</dbReference>
<dbReference type="SUPFAM" id="SSF81383">
    <property type="entry name" value="F-box domain"/>
    <property type="match status" value="1"/>
</dbReference>
<reference evidence="2 3" key="1">
    <citation type="submission" date="2015-10" db="EMBL/GenBank/DDBJ databases">
        <title>Genome analyses suggest a sexual origin of heterokaryosis in a supposedly ancient asexual fungus.</title>
        <authorList>
            <person name="Ropars J."/>
            <person name="Sedzielewska K."/>
            <person name="Noel J."/>
            <person name="Charron P."/>
            <person name="Farinelli L."/>
            <person name="Marton T."/>
            <person name="Kruger M."/>
            <person name="Pelin A."/>
            <person name="Brachmann A."/>
            <person name="Corradi N."/>
        </authorList>
    </citation>
    <scope>NUCLEOTIDE SEQUENCE [LARGE SCALE GENOMIC DNA]</scope>
    <source>
        <strain evidence="2 3">A4</strain>
    </source>
</reference>
<evidence type="ECO:0000259" key="1">
    <source>
        <dbReference type="Pfam" id="PF12937"/>
    </source>
</evidence>
<accession>A0A2I1FZ59</accession>
<comment type="caution">
    <text evidence="2">The sequence shown here is derived from an EMBL/GenBank/DDBJ whole genome shotgun (WGS) entry which is preliminary data.</text>
</comment>
<dbReference type="VEuPathDB" id="FungiDB:FUN_005859"/>
<dbReference type="AlphaFoldDB" id="A0A2I1FZ59"/>
<feature type="domain" description="F-box" evidence="1">
    <location>
        <begin position="9"/>
        <end position="47"/>
    </location>
</feature>
<dbReference type="InterPro" id="IPR001810">
    <property type="entry name" value="F-box_dom"/>
</dbReference>
<proteinExistence type="predicted"/>
<dbReference type="VEuPathDB" id="FungiDB:RhiirFUN_005575"/>
<dbReference type="VEuPathDB" id="FungiDB:RhiirA1_456474"/>
<dbReference type="EMBL" id="LLXI01000071">
    <property type="protein sequence ID" value="PKY39662.1"/>
    <property type="molecule type" value="Genomic_DNA"/>
</dbReference>
<sequence length="518" mass="61434">MSQGLNSDCLQIIFSNLKEIPTIYSCSLVNKQWNEIAIPYLWENPFRYLNWVAIDSNVLENFSSVKNISDSKDPLKGNVMKESIVTFRRYENLLNSYLYFMEDNDKKKEIFVNPLNKSPLYNYSTYLKCLDIDRIINTIKNWSSNIKVEPILINLLYIFMKYSKNVIKLCFDPKFQDNNTIILSSFTYLNDNYNILFKEFLSNIKEFECSATYYSFQQCFDIYPSNNIFKLLFTIITNIKSFNMNIPGSFILLDNKFDESLNELSNFINSQHSINKLNLFFGLSFLSNNDIIFNLFKKFFINLEYLELEFENTFNLELKNEKFIKLKYLKFNSFILTKSLIYIINNSVNDNNNYYDNNNGGLEYISIETWQTSDNNHLLLLDAILLLNYHYLTYLHIPIVITNIESFKKSKNLCELFKNLNFLRFDSIIQPQINDIDYSNDILKVLKDYSSLNIKKFELFGWWNLLPENIKDFIDYKKSLKCYFKLYIDNDLSDGFSLLSSYFKDEILLLPFSSHIPD</sequence>
<evidence type="ECO:0000313" key="2">
    <source>
        <dbReference type="EMBL" id="PKY39662.1"/>
    </source>
</evidence>